<dbReference type="RefSeq" id="WP_206660648.1">
    <property type="nucleotide sequence ID" value="NZ_PRLL01000024.1"/>
</dbReference>
<dbReference type="PANTHER" id="PTHR36851">
    <property type="entry name" value="UNNAMED PRODUCT"/>
    <property type="match status" value="1"/>
</dbReference>
<sequence length="580" mass="66826">MRGKKHDRRKKEKPVERSDWADLEIPLGKRTKKYRLLEILPGALSYTMIILLFALSIISPALGSYYLLLIIAVTLVKAVGIVYRTIQGYNAAKRAEKVNWHERLVDLETPHERYEELLKYKCKEFAFNEHVENLKLLSVGKDLVLSESEVTVDDEPIFFPKPKEIYHAVIMVAYNEGLETLIPTVEAVRDGSFDNERIIFVFGYEERGGEAMVENAKVLKEKFKNDFFEFITVMHPKDLKDEIQGKGPNLNFAAGELLEFVKKKKIPLKNIIVTSLDSDNKMSKWYLDYVAYQFIVHPNRQHLSYQPVSLFTNNIWDAPAPMRIIAISNSFFNIISSMRSHTLKNFASHSQPLLALSEMGFWSKKTIVEDGHQYWRSLFFFKGNYEVLPIHVAIYQDAVMEETLIKTLKAQFVQLRRWDYGASDVAYVGVRLFSKDRKRIGEMPFLPLFAKFVRLLEGHVTLAAISPMVAFGGWVPKIINSRSKDLLTFNLPNTISLIQIFASVGLMTTILLSLKMLPPRPKEVKTPRILMILQWLLMPVVAIVYQSFAAFYSQTRLLTGNYMEKFDVTKKVVKTKKDTK</sequence>
<dbReference type="InterPro" id="IPR023298">
    <property type="entry name" value="ATPase_P-typ_TM_dom_sf"/>
</dbReference>
<evidence type="ECO:0000313" key="2">
    <source>
        <dbReference type="EMBL" id="RYC73178.1"/>
    </source>
</evidence>
<gene>
    <name evidence="2" type="ORF">G3KMM_00517</name>
</gene>
<feature type="transmembrane region" description="Helical" evidence="1">
    <location>
        <begin position="39"/>
        <end position="59"/>
    </location>
</feature>
<feature type="transmembrane region" description="Helical" evidence="1">
    <location>
        <begin position="65"/>
        <end position="86"/>
    </location>
</feature>
<feature type="transmembrane region" description="Helical" evidence="1">
    <location>
        <begin position="529"/>
        <end position="552"/>
    </location>
</feature>
<keyword evidence="1" id="KW-0812">Transmembrane</keyword>
<proteinExistence type="predicted"/>
<dbReference type="Proteomes" id="UP001191004">
    <property type="component" value="Unassembled WGS sequence"/>
</dbReference>
<keyword evidence="1" id="KW-0472">Membrane</keyword>
<evidence type="ECO:0008006" key="4">
    <source>
        <dbReference type="Google" id="ProtNLM"/>
    </source>
</evidence>
<evidence type="ECO:0000256" key="1">
    <source>
        <dbReference type="SAM" id="Phobius"/>
    </source>
</evidence>
<dbReference type="PANTHER" id="PTHR36851:SF1">
    <property type="entry name" value="GLYCO_TRANS_2-LIKE DOMAIN-CONTAINING PROTEIN"/>
    <property type="match status" value="1"/>
</dbReference>
<feature type="transmembrane region" description="Helical" evidence="1">
    <location>
        <begin position="495"/>
        <end position="517"/>
    </location>
</feature>
<reference evidence="2 3" key="2">
    <citation type="journal article" date="2020" name="Cell Rep.">
        <title>Acquisition and Adaptation of Ultra-small Parasitic Reduced Genome Bacteria to Mammalian Hosts.</title>
        <authorList>
            <person name="McLean J.S."/>
            <person name="Bor B."/>
            <person name="Kerns K.A."/>
            <person name="Liu Q."/>
            <person name="To T.T."/>
            <person name="Solden L."/>
            <person name="Hendrickson E.L."/>
            <person name="Wrighton K."/>
            <person name="Shi W."/>
            <person name="He X."/>
        </authorList>
    </citation>
    <scope>NUCLEOTIDE SEQUENCE [LARGE SCALE GENOMIC DNA]</scope>
    <source>
        <strain evidence="2 3">TM7_KMM_G3_1_HOT_351</strain>
    </source>
</reference>
<keyword evidence="3" id="KW-1185">Reference proteome</keyword>
<name>A0ABY0FJG2_9BACT</name>
<evidence type="ECO:0000313" key="3">
    <source>
        <dbReference type="Proteomes" id="UP001191004"/>
    </source>
</evidence>
<organism evidence="2 3">
    <name type="scientific">Candidatus Nanosyncoccus nanoralicus</name>
    <dbReference type="NCBI Taxonomy" id="2171996"/>
    <lineage>
        <taxon>Bacteria</taxon>
        <taxon>Candidatus Saccharimonadota</taxon>
        <taxon>Candidatus Nanosyncoccalia</taxon>
        <taxon>Candidatus Nanosyncoccales</taxon>
        <taxon>Candidatus Nanosyncoccaceae</taxon>
        <taxon>Candidatus Nanosyncoccus</taxon>
    </lineage>
</organism>
<comment type="caution">
    <text evidence="2">The sequence shown here is derived from an EMBL/GenBank/DDBJ whole genome shotgun (WGS) entry which is preliminary data.</text>
</comment>
<keyword evidence="1" id="KW-1133">Transmembrane helix</keyword>
<protein>
    <recommendedName>
        <fullName evidence="4">Glycosyltransferase 2-like domain-containing protein</fullName>
    </recommendedName>
</protein>
<accession>A0ABY0FJG2</accession>
<reference evidence="2 3" key="1">
    <citation type="journal article" date="2018" name="bioRxiv">
        <title>Evidence of independent acquisition and adaption of ultra-small bacteria to human hosts across the highly diverse yet reduced genomes of the phylum Saccharibacteria.</title>
        <authorList>
            <person name="McLean J.S."/>
            <person name="Bor B."/>
            <person name="To T.T."/>
            <person name="Liu Q."/>
            <person name="Kearns K.A."/>
            <person name="Solden L.M."/>
            <person name="Wrighton K.C."/>
            <person name="He X."/>
            <person name="Shi W."/>
        </authorList>
    </citation>
    <scope>NUCLEOTIDE SEQUENCE [LARGE SCALE GENOMIC DNA]</scope>
    <source>
        <strain evidence="2 3">TM7_KMM_G3_1_HOT_351</strain>
    </source>
</reference>
<dbReference type="SUPFAM" id="SSF81665">
    <property type="entry name" value="Calcium ATPase, transmembrane domain M"/>
    <property type="match status" value="1"/>
</dbReference>
<dbReference type="EMBL" id="PRLL01000024">
    <property type="protein sequence ID" value="RYC73178.1"/>
    <property type="molecule type" value="Genomic_DNA"/>
</dbReference>